<sequence length="401" mass="43624">MEAISMLLYGVMAAVCAALYYRARLFLGDCRVTLVAAAASDKRRNYVRALVEAHCPSLADPKKARYVPTPYLIGGMLQTVYSAYITLRRDKRSNIKYERELRTMRDGGTVSLDWYPARTEDAKSTQPIVIVVSGLGGSSYEYHIRCLAKRLAATTDRGMRVVVANHRGCGRTPLTSSKMYNGYDTSDLTEVIGYLSQSFPSAPLACIGFSLGSNILMRYLGEAGDRTPLAAAVGVSVTFDASMTGRLMSKPGFLNDTFFQPALVAVAKRTVSRNLDTIRSGNVEYDIDAIMRAKRVSEVDDALTAKACGFKDCWEYYAACSAVDSVDSIRRPFLAINARDDPITPVAGVPIEKIENNPHTAAAIVDYGGHLGFFTGIPARIWFLDPVAEFLAAALAPSGGK</sequence>
<name>A0ACC1LFC8_9FUNG</name>
<accession>A0ACC1LFC8</accession>
<evidence type="ECO:0000313" key="1">
    <source>
        <dbReference type="EMBL" id="KAJ2807115.1"/>
    </source>
</evidence>
<reference evidence="1" key="1">
    <citation type="submission" date="2022-07" db="EMBL/GenBank/DDBJ databases">
        <title>Phylogenomic reconstructions and comparative analyses of Kickxellomycotina fungi.</title>
        <authorList>
            <person name="Reynolds N.K."/>
            <person name="Stajich J.E."/>
            <person name="Barry K."/>
            <person name="Grigoriev I.V."/>
            <person name="Crous P."/>
            <person name="Smith M.E."/>
        </authorList>
    </citation>
    <scope>NUCLEOTIDE SEQUENCE</scope>
    <source>
        <strain evidence="1">BCRC 34780</strain>
    </source>
</reference>
<evidence type="ECO:0000313" key="2">
    <source>
        <dbReference type="Proteomes" id="UP001140087"/>
    </source>
</evidence>
<proteinExistence type="predicted"/>
<comment type="caution">
    <text evidence="1">The sequence shown here is derived from an EMBL/GenBank/DDBJ whole genome shotgun (WGS) entry which is preliminary data.</text>
</comment>
<keyword evidence="2" id="KW-1185">Reference proteome</keyword>
<dbReference type="Proteomes" id="UP001140087">
    <property type="component" value="Unassembled WGS sequence"/>
</dbReference>
<protein>
    <submittedName>
        <fullName evidence="1">Uncharacterized protein</fullName>
    </submittedName>
</protein>
<organism evidence="1 2">
    <name type="scientific">Coemansia helicoidea</name>
    <dbReference type="NCBI Taxonomy" id="1286919"/>
    <lineage>
        <taxon>Eukaryota</taxon>
        <taxon>Fungi</taxon>
        <taxon>Fungi incertae sedis</taxon>
        <taxon>Zoopagomycota</taxon>
        <taxon>Kickxellomycotina</taxon>
        <taxon>Kickxellomycetes</taxon>
        <taxon>Kickxellales</taxon>
        <taxon>Kickxellaceae</taxon>
        <taxon>Coemansia</taxon>
    </lineage>
</organism>
<dbReference type="EMBL" id="JANBUN010000085">
    <property type="protein sequence ID" value="KAJ2807115.1"/>
    <property type="molecule type" value="Genomic_DNA"/>
</dbReference>
<gene>
    <name evidence="1" type="ORF">H4R21_000605</name>
</gene>